<sequence length="323" mass="35622">MSSTKPEKDPGLDSRVVLEEVNPHLRGGRVENYLANTHPVHPTEIQASISQSSAVELNTTSALANYATEFYHGSAKRLHLLRKTEVSGEEILKLSDIHTGWLVSKESAKMLKLVLAVLAVISSAAHANEEEDAGARLLISKQILNKYLVEDMDIVVKYTLYNVGTSAALNVQLNDMSFPSESFQVVGGQLNIKLDRIAPGTNVSHVLVVRPKKYGYFNFTAAEVTYKPTEDVLELANAPVVLSSTAEDGEIEVRNSLQVAVTSEPGEGAIIAFRDYTKKFSPHVLDWGAFAVMTMPCLLIPFLLWYTSKSKYEKLTKGRKQKD</sequence>
<protein>
    <submittedName>
        <fullName evidence="2">(California timema) hypothetical protein</fullName>
    </submittedName>
</protein>
<accession>A0A7R9P646</accession>
<reference evidence="2" key="1">
    <citation type="submission" date="2020-11" db="EMBL/GenBank/DDBJ databases">
        <authorList>
            <person name="Tran Van P."/>
        </authorList>
    </citation>
    <scope>NUCLEOTIDE SEQUENCE</scope>
</reference>
<feature type="transmembrane region" description="Helical" evidence="1">
    <location>
        <begin position="287"/>
        <end position="307"/>
    </location>
</feature>
<name>A0A7R9P646_TIMCA</name>
<dbReference type="Pfam" id="PF05753">
    <property type="entry name" value="TRAP_beta"/>
    <property type="match status" value="1"/>
</dbReference>
<keyword evidence="1" id="KW-0472">Membrane</keyword>
<organism evidence="2">
    <name type="scientific">Timema californicum</name>
    <name type="common">California timema</name>
    <name type="synonym">Walking stick</name>
    <dbReference type="NCBI Taxonomy" id="61474"/>
    <lineage>
        <taxon>Eukaryota</taxon>
        <taxon>Metazoa</taxon>
        <taxon>Ecdysozoa</taxon>
        <taxon>Arthropoda</taxon>
        <taxon>Hexapoda</taxon>
        <taxon>Insecta</taxon>
        <taxon>Pterygota</taxon>
        <taxon>Neoptera</taxon>
        <taxon>Polyneoptera</taxon>
        <taxon>Phasmatodea</taxon>
        <taxon>Timematodea</taxon>
        <taxon>Timematoidea</taxon>
        <taxon>Timematidae</taxon>
        <taxon>Timema</taxon>
    </lineage>
</organism>
<evidence type="ECO:0000313" key="2">
    <source>
        <dbReference type="EMBL" id="CAD7571486.1"/>
    </source>
</evidence>
<dbReference type="AlphaFoldDB" id="A0A7R9P646"/>
<dbReference type="PANTHER" id="PTHR12861">
    <property type="entry name" value="TRANSLOCON-ASSOCIATED PROTEIN, BETA SUBUNIT PRECURSOR TRAP-BETA SIGNAL SEQUENCE RECEPTOR BETA SUBUNIT"/>
    <property type="match status" value="1"/>
</dbReference>
<dbReference type="PANTHER" id="PTHR12861:SF3">
    <property type="entry name" value="TRANSLOCON-ASSOCIATED PROTEIN SUBUNIT BETA"/>
    <property type="match status" value="1"/>
</dbReference>
<keyword evidence="1" id="KW-0812">Transmembrane</keyword>
<dbReference type="GO" id="GO:0005783">
    <property type="term" value="C:endoplasmic reticulum"/>
    <property type="evidence" value="ECO:0007669"/>
    <property type="project" value="TreeGrafter"/>
</dbReference>
<keyword evidence="1" id="KW-1133">Transmembrane helix</keyword>
<evidence type="ECO:0000256" key="1">
    <source>
        <dbReference type="SAM" id="Phobius"/>
    </source>
</evidence>
<dbReference type="EMBL" id="OE180535">
    <property type="protein sequence ID" value="CAD7571486.1"/>
    <property type="molecule type" value="Genomic_DNA"/>
</dbReference>
<gene>
    <name evidence="2" type="ORF">TCMB3V08_LOCUS4161</name>
</gene>
<proteinExistence type="predicted"/>